<dbReference type="OrthoDB" id="4251258at2"/>
<dbReference type="EMBL" id="JZWV01001085">
    <property type="protein sequence ID" value="KJY25363.1"/>
    <property type="molecule type" value="Genomic_DNA"/>
</dbReference>
<dbReference type="AlphaFoldDB" id="A0A0F4IV52"/>
<organism evidence="1 2">
    <name type="scientific">Streptomyces katrae</name>
    <dbReference type="NCBI Taxonomy" id="68223"/>
    <lineage>
        <taxon>Bacteria</taxon>
        <taxon>Bacillati</taxon>
        <taxon>Actinomycetota</taxon>
        <taxon>Actinomycetes</taxon>
        <taxon>Kitasatosporales</taxon>
        <taxon>Streptomycetaceae</taxon>
        <taxon>Streptomyces</taxon>
    </lineage>
</organism>
<evidence type="ECO:0000313" key="2">
    <source>
        <dbReference type="Proteomes" id="UP000033551"/>
    </source>
</evidence>
<accession>A0A0F4IV52</accession>
<reference evidence="1 2" key="1">
    <citation type="submission" date="2015-02" db="EMBL/GenBank/DDBJ databases">
        <authorList>
            <person name="Ju K.-S."/>
            <person name="Doroghazi J.R."/>
            <person name="Metcalf W."/>
        </authorList>
    </citation>
    <scope>NUCLEOTIDE SEQUENCE [LARGE SCALE GENOMIC DNA]</scope>
    <source>
        <strain evidence="1 2">NRRL ISP-5550</strain>
    </source>
</reference>
<protein>
    <submittedName>
        <fullName evidence="1">Uncharacterized protein</fullName>
    </submittedName>
</protein>
<dbReference type="RefSeq" id="WP_045951254.1">
    <property type="nucleotide sequence ID" value="NZ_JZWV01001085.1"/>
</dbReference>
<sequence length="133" mass="14879">MILQLVSWGLDKDGPVLVDVSETAQKAGVSVEYVRTEIAWLVEHEFLALDGDVDGMVRVWVNPAVAFMPGTDPRVAAARHRFPYFDTAEGGMSAEEPVVVYAYEPELWNAVYDAQRELFEDPPIFQPCPAHAW</sequence>
<proteinExistence type="predicted"/>
<dbReference type="Proteomes" id="UP000033551">
    <property type="component" value="Unassembled WGS sequence"/>
</dbReference>
<name>A0A0F4IV52_9ACTN</name>
<evidence type="ECO:0000313" key="1">
    <source>
        <dbReference type="EMBL" id="KJY25363.1"/>
    </source>
</evidence>
<comment type="caution">
    <text evidence="1">The sequence shown here is derived from an EMBL/GenBank/DDBJ whole genome shotgun (WGS) entry which is preliminary data.</text>
</comment>
<keyword evidence="2" id="KW-1185">Reference proteome</keyword>
<gene>
    <name evidence="1" type="ORF">VR44_32680</name>
</gene>